<comment type="caution">
    <text evidence="4">The sequence shown here is derived from an EMBL/GenBank/DDBJ whole genome shotgun (WGS) entry which is preliminary data.</text>
</comment>
<sequence length="545" mass="61283">MHPHNLYAGRRPDFKELELKYPSLTPYVTHDEESGRAFIDFSKNGALRTLTQVLLKEDWSYDVDLREDRLCPTLSSRVDYLMYMLDLEPYIPGKGKGKEKGNNDPRFPGHTWSTNSSSTIRVLDIGTGASVIYPLLLHRLRPKAQIVATEINDISFQHAQSILSTNNIQPSSISLLKAAPNEPILFPLMDQDITFDIMICNPPFFASMDEMQEGSEAKAGPAHAAPTGAGNELITFGGEVTFIGRMIRESLKLGERCMWYTSLIGKYSSLQPLVDLLCENQVENYFIRSIKPAKTVRWILAWSHSPSRLPDRITRPDDLSPGTSYTRLFPPPNTLSHTPSNPPMTLLELHSKIFPIIQSIQLSPPPIGISNPISEWTDENTILLTPYLNTWSRAARRQAARGELLINDIEQNKEPIMRLLLRFVSPAPPQNEMERKVRGNDEWTGASLELEYVWGRDRAAVDSLWKFLLTKAGLLGTQEAPITNRAPQAQNEEDIVNGTTSEITSIAEGGGQEMNKRARILGRGRTRDFRGRIIGDRNRARGRGI</sequence>
<evidence type="ECO:0000313" key="5">
    <source>
        <dbReference type="Proteomes" id="UP000193986"/>
    </source>
</evidence>
<dbReference type="Gene3D" id="3.40.50.150">
    <property type="entry name" value="Vaccinia Virus protein VP39"/>
    <property type="match status" value="1"/>
</dbReference>
<dbReference type="STRING" id="71784.A0A1Y2BG35"/>
<dbReference type="EMBL" id="MCFC01000005">
    <property type="protein sequence ID" value="ORY33763.1"/>
    <property type="molecule type" value="Genomic_DNA"/>
</dbReference>
<dbReference type="Pfam" id="PF05971">
    <property type="entry name" value="Methyltransf_10"/>
    <property type="match status" value="2"/>
</dbReference>
<dbReference type="InterPro" id="IPR029063">
    <property type="entry name" value="SAM-dependent_MTases_sf"/>
</dbReference>
<keyword evidence="1" id="KW-0489">Methyltransferase</keyword>
<dbReference type="PANTHER" id="PTHR13393">
    <property type="entry name" value="SAM-DEPENDENT METHYLTRANSFERASE"/>
    <property type="match status" value="1"/>
</dbReference>
<dbReference type="PANTHER" id="PTHR13393:SF0">
    <property type="entry name" value="RNA N6-ADENOSINE-METHYLTRANSFERASE METTL16"/>
    <property type="match status" value="1"/>
</dbReference>
<dbReference type="OrthoDB" id="514248at2759"/>
<dbReference type="GO" id="GO:0070475">
    <property type="term" value="P:rRNA base methylation"/>
    <property type="evidence" value="ECO:0007669"/>
    <property type="project" value="TreeGrafter"/>
</dbReference>
<evidence type="ECO:0000256" key="2">
    <source>
        <dbReference type="ARBA" id="ARBA00022679"/>
    </source>
</evidence>
<dbReference type="FunCoup" id="A0A1Y2BG35">
    <property type="interactions" value="208"/>
</dbReference>
<dbReference type="GO" id="GO:0008168">
    <property type="term" value="F:methyltransferase activity"/>
    <property type="evidence" value="ECO:0007669"/>
    <property type="project" value="UniProtKB-KW"/>
</dbReference>
<dbReference type="Proteomes" id="UP000193986">
    <property type="component" value="Unassembled WGS sequence"/>
</dbReference>
<dbReference type="InterPro" id="IPR010286">
    <property type="entry name" value="METTL16/RlmF"/>
</dbReference>
<feature type="region of interest" description="Disordered" evidence="3">
    <location>
        <begin position="312"/>
        <end position="337"/>
    </location>
</feature>
<evidence type="ECO:0000256" key="3">
    <source>
        <dbReference type="SAM" id="MobiDB-lite"/>
    </source>
</evidence>
<evidence type="ECO:0000313" key="4">
    <source>
        <dbReference type="EMBL" id="ORY33763.1"/>
    </source>
</evidence>
<dbReference type="AlphaFoldDB" id="A0A1Y2BG35"/>
<name>A0A1Y2BG35_9TREE</name>
<evidence type="ECO:0008006" key="6">
    <source>
        <dbReference type="Google" id="ProtNLM"/>
    </source>
</evidence>
<dbReference type="InterPro" id="IPR002052">
    <property type="entry name" value="DNA_methylase_N6_adenine_CS"/>
</dbReference>
<dbReference type="SUPFAM" id="SSF53335">
    <property type="entry name" value="S-adenosyl-L-methionine-dependent methyltransferases"/>
    <property type="match status" value="1"/>
</dbReference>
<gene>
    <name evidence="4" type="ORF">BCR39DRAFT_519100</name>
</gene>
<protein>
    <recommendedName>
        <fullName evidence="6">S-adenosyl-L-methionine dependent methyltransferase</fullName>
    </recommendedName>
</protein>
<dbReference type="InParanoid" id="A0A1Y2BG35"/>
<keyword evidence="2" id="KW-0808">Transferase</keyword>
<dbReference type="CDD" id="cd02440">
    <property type="entry name" value="AdoMet_MTases"/>
    <property type="match status" value="1"/>
</dbReference>
<dbReference type="GO" id="GO:0003676">
    <property type="term" value="F:nucleic acid binding"/>
    <property type="evidence" value="ECO:0007669"/>
    <property type="project" value="InterPro"/>
</dbReference>
<accession>A0A1Y2BG35</accession>
<reference evidence="4 5" key="1">
    <citation type="submission" date="2016-07" db="EMBL/GenBank/DDBJ databases">
        <title>Pervasive Adenine N6-methylation of Active Genes in Fungi.</title>
        <authorList>
            <consortium name="DOE Joint Genome Institute"/>
            <person name="Mondo S.J."/>
            <person name="Dannebaum R.O."/>
            <person name="Kuo R.C."/>
            <person name="Labutti K."/>
            <person name="Haridas S."/>
            <person name="Kuo A."/>
            <person name="Salamov A."/>
            <person name="Ahrendt S.R."/>
            <person name="Lipzen A."/>
            <person name="Sullivan W."/>
            <person name="Andreopoulos W.B."/>
            <person name="Clum A."/>
            <person name="Lindquist E."/>
            <person name="Daum C."/>
            <person name="Ramamoorthy G.K."/>
            <person name="Gryganskyi A."/>
            <person name="Culley D."/>
            <person name="Magnuson J.K."/>
            <person name="James T.Y."/>
            <person name="O'Malley M.A."/>
            <person name="Stajich J.E."/>
            <person name="Spatafora J.W."/>
            <person name="Visel A."/>
            <person name="Grigoriev I.V."/>
        </authorList>
    </citation>
    <scope>NUCLEOTIDE SEQUENCE [LARGE SCALE GENOMIC DNA]</scope>
    <source>
        <strain evidence="4 5">68-887.2</strain>
    </source>
</reference>
<dbReference type="PROSITE" id="PS00092">
    <property type="entry name" value="N6_MTASE"/>
    <property type="match status" value="1"/>
</dbReference>
<evidence type="ECO:0000256" key="1">
    <source>
        <dbReference type="ARBA" id="ARBA00022603"/>
    </source>
</evidence>
<keyword evidence="5" id="KW-1185">Reference proteome</keyword>
<organism evidence="4 5">
    <name type="scientific">Naematelia encephala</name>
    <dbReference type="NCBI Taxonomy" id="71784"/>
    <lineage>
        <taxon>Eukaryota</taxon>
        <taxon>Fungi</taxon>
        <taxon>Dikarya</taxon>
        <taxon>Basidiomycota</taxon>
        <taxon>Agaricomycotina</taxon>
        <taxon>Tremellomycetes</taxon>
        <taxon>Tremellales</taxon>
        <taxon>Naemateliaceae</taxon>
        <taxon>Naematelia</taxon>
    </lineage>
</organism>
<proteinExistence type="predicted"/>
<dbReference type="GO" id="GO:0005634">
    <property type="term" value="C:nucleus"/>
    <property type="evidence" value="ECO:0007669"/>
    <property type="project" value="TreeGrafter"/>
</dbReference>